<organism evidence="1">
    <name type="scientific">Podoviridae sp. ct1h53</name>
    <dbReference type="NCBI Taxonomy" id="2826536"/>
    <lineage>
        <taxon>Viruses</taxon>
        <taxon>Duplodnaviria</taxon>
        <taxon>Heunggongvirae</taxon>
        <taxon>Uroviricota</taxon>
        <taxon>Caudoviricetes</taxon>
    </lineage>
</organism>
<dbReference type="EMBL" id="BK014902">
    <property type="protein sequence ID" value="DAD81509.1"/>
    <property type="molecule type" value="Genomic_DNA"/>
</dbReference>
<sequence>MILNNDLVGIFERYKDIADGDMEVAMNFIKEAYPFNEETESFIRKKFDMPMPDESKE</sequence>
<name>A0A8S5MGN7_9CAUD</name>
<protein>
    <submittedName>
        <fullName evidence="1">Uncharacterized protein</fullName>
    </submittedName>
</protein>
<proteinExistence type="predicted"/>
<accession>A0A8S5MGN7</accession>
<evidence type="ECO:0000313" key="1">
    <source>
        <dbReference type="EMBL" id="DAD81509.1"/>
    </source>
</evidence>
<reference evidence="1" key="1">
    <citation type="journal article" date="2021" name="Proc. Natl. Acad. Sci. U.S.A.">
        <title>A Catalog of Tens of Thousands of Viruses from Human Metagenomes Reveals Hidden Associations with Chronic Diseases.</title>
        <authorList>
            <person name="Tisza M.J."/>
            <person name="Buck C.B."/>
        </authorList>
    </citation>
    <scope>NUCLEOTIDE SEQUENCE</scope>
    <source>
        <strain evidence="1">Ct1h53</strain>
    </source>
</reference>